<organism evidence="2 3">
    <name type="scientific">Cuscuta australis</name>
    <dbReference type="NCBI Taxonomy" id="267555"/>
    <lineage>
        <taxon>Eukaryota</taxon>
        <taxon>Viridiplantae</taxon>
        <taxon>Streptophyta</taxon>
        <taxon>Embryophyta</taxon>
        <taxon>Tracheophyta</taxon>
        <taxon>Spermatophyta</taxon>
        <taxon>Magnoliopsida</taxon>
        <taxon>eudicotyledons</taxon>
        <taxon>Gunneridae</taxon>
        <taxon>Pentapetalae</taxon>
        <taxon>asterids</taxon>
        <taxon>lamiids</taxon>
        <taxon>Solanales</taxon>
        <taxon>Convolvulaceae</taxon>
        <taxon>Cuscuteae</taxon>
        <taxon>Cuscuta</taxon>
        <taxon>Cuscuta subgen. Grammica</taxon>
        <taxon>Cuscuta sect. Cleistogrammica</taxon>
    </lineage>
</organism>
<keyword evidence="3" id="KW-1185">Reference proteome</keyword>
<feature type="region of interest" description="Disordered" evidence="1">
    <location>
        <begin position="1"/>
        <end position="80"/>
    </location>
</feature>
<sequence length="93" mass="10105">MARRRGRPRKSNEGRAMNSPQSEARDCVAEGSPANLSLGMQKLTPKTPYEVKNSSPDLHEIGEASVRTGNPGKGELKSNLDQVQKPISYAEVV</sequence>
<gene>
    <name evidence="2" type="ORF">DM860_017465</name>
</gene>
<proteinExistence type="predicted"/>
<evidence type="ECO:0000256" key="1">
    <source>
        <dbReference type="SAM" id="MobiDB-lite"/>
    </source>
</evidence>
<comment type="caution">
    <text evidence="2">The sequence shown here is derived from an EMBL/GenBank/DDBJ whole genome shotgun (WGS) entry which is preliminary data.</text>
</comment>
<dbReference type="AlphaFoldDB" id="A0A328DW57"/>
<evidence type="ECO:0000313" key="3">
    <source>
        <dbReference type="Proteomes" id="UP000249390"/>
    </source>
</evidence>
<reference evidence="2 3" key="1">
    <citation type="submission" date="2018-06" db="EMBL/GenBank/DDBJ databases">
        <title>The Genome of Cuscuta australis (Dodder) Provides Insight into the Evolution of Plant Parasitism.</title>
        <authorList>
            <person name="Liu H."/>
        </authorList>
    </citation>
    <scope>NUCLEOTIDE SEQUENCE [LARGE SCALE GENOMIC DNA]</scope>
    <source>
        <strain evidence="3">cv. Yunnan</strain>
        <tissue evidence="2">Vines</tissue>
    </source>
</reference>
<dbReference type="EMBL" id="NQVE01000074">
    <property type="protein sequence ID" value="RAL49964.1"/>
    <property type="molecule type" value="Genomic_DNA"/>
</dbReference>
<protein>
    <submittedName>
        <fullName evidence="2">Uncharacterized protein</fullName>
    </submittedName>
</protein>
<name>A0A328DW57_9ASTE</name>
<accession>A0A328DW57</accession>
<evidence type="ECO:0000313" key="2">
    <source>
        <dbReference type="EMBL" id="RAL49964.1"/>
    </source>
</evidence>
<dbReference type="Proteomes" id="UP000249390">
    <property type="component" value="Unassembled WGS sequence"/>
</dbReference>